<reference evidence="3 4" key="1">
    <citation type="submission" date="2019-04" db="EMBL/GenBank/DDBJ databases">
        <title>Geobacter ruber sp. nov., ferric-reducing bacteria isolated from paddy soil.</title>
        <authorList>
            <person name="Xu Z."/>
            <person name="Masuda Y."/>
            <person name="Itoh H."/>
            <person name="Senoo K."/>
        </authorList>
    </citation>
    <scope>NUCLEOTIDE SEQUENCE [LARGE SCALE GENOMIC DNA]</scope>
    <source>
        <strain evidence="3 4">Red88</strain>
    </source>
</reference>
<dbReference type="EMBL" id="SRSD01000001">
    <property type="protein sequence ID" value="KAA0895319.1"/>
    <property type="molecule type" value="Genomic_DNA"/>
</dbReference>
<gene>
    <name evidence="3" type="ORF">ET418_02025</name>
</gene>
<dbReference type="InterPro" id="IPR005646">
    <property type="entry name" value="FapA"/>
</dbReference>
<evidence type="ECO:0000259" key="2">
    <source>
        <dbReference type="Pfam" id="PF20250"/>
    </source>
</evidence>
<evidence type="ECO:0000256" key="1">
    <source>
        <dbReference type="SAM" id="Coils"/>
    </source>
</evidence>
<evidence type="ECO:0000313" key="4">
    <source>
        <dbReference type="Proteomes" id="UP000324298"/>
    </source>
</evidence>
<dbReference type="RefSeq" id="WP_149305899.1">
    <property type="nucleotide sequence ID" value="NZ_SRSD01000001.1"/>
</dbReference>
<comment type="caution">
    <text evidence="3">The sequence shown here is derived from an EMBL/GenBank/DDBJ whole genome shotgun (WGS) entry which is preliminary data.</text>
</comment>
<dbReference type="Proteomes" id="UP000324298">
    <property type="component" value="Unassembled WGS sequence"/>
</dbReference>
<evidence type="ECO:0000313" key="3">
    <source>
        <dbReference type="EMBL" id="KAA0895319.1"/>
    </source>
</evidence>
<dbReference type="OrthoDB" id="9760122at2"/>
<dbReference type="Pfam" id="PF03961">
    <property type="entry name" value="FapA"/>
    <property type="match status" value="1"/>
</dbReference>
<dbReference type="Pfam" id="PF20250">
    <property type="entry name" value="FapA_N"/>
    <property type="match status" value="1"/>
</dbReference>
<name>A0A5A9XTB9_9BACT</name>
<dbReference type="InterPro" id="IPR046866">
    <property type="entry name" value="FapA_N"/>
</dbReference>
<dbReference type="AlphaFoldDB" id="A0A5A9XTB9"/>
<feature type="coiled-coil region" evidence="1">
    <location>
        <begin position="357"/>
        <end position="403"/>
    </location>
</feature>
<dbReference type="PANTHER" id="PTHR38032:SF1">
    <property type="entry name" value="RNA-BINDING PROTEIN KHPB N-TERMINAL DOMAIN-CONTAINING PROTEIN"/>
    <property type="match status" value="1"/>
</dbReference>
<organism evidence="3 4">
    <name type="scientific">Oryzomonas rubra</name>
    <dbReference type="NCBI Taxonomy" id="2509454"/>
    <lineage>
        <taxon>Bacteria</taxon>
        <taxon>Pseudomonadati</taxon>
        <taxon>Thermodesulfobacteriota</taxon>
        <taxon>Desulfuromonadia</taxon>
        <taxon>Geobacterales</taxon>
        <taxon>Geobacteraceae</taxon>
        <taxon>Oryzomonas</taxon>
    </lineage>
</organism>
<protein>
    <submittedName>
        <fullName evidence="3">DUF342 domain-containing protein</fullName>
    </submittedName>
</protein>
<proteinExistence type="predicted"/>
<keyword evidence="4" id="KW-1185">Reference proteome</keyword>
<keyword evidence="1" id="KW-0175">Coiled coil</keyword>
<feature type="domain" description="Flagellar Assembly Protein A N-terminal region" evidence="2">
    <location>
        <begin position="29"/>
        <end position="199"/>
    </location>
</feature>
<dbReference type="InterPro" id="IPR046865">
    <property type="entry name" value="FapA_b_solenoid"/>
</dbReference>
<accession>A0A5A9XTB9</accession>
<sequence length="478" mass="50600">MMSDTSAGDGAKESIPGKEFKKLGYSLFIAISKDKQECLCSYVPRQQGSMMTRDDLNGYLAAAGVKGNFNEGVLSTFAVNAAAGQAQRNVVVATGIPPVNGIDGWLSYTVQPSVAVQSDGDDTAAIDLHQVQTFINVMPGDEIAHVTPPTPGSAGKSVTGETIPPQPGKPLALKIGKNITAEDNGERLVASAAGRVCVASGEISVEEEYVVSGDVNFRVGSIVFNGIVEVRGDVLDDFSVNATKGLRVTGNIGNCSIQSGGDISLCGMDGQGKGSIVCGGSIKAQFIHDCLVECAGDIIVEVELHNCIVRTLGRIIVNKGAIAGGSYTALGGIEAKKIGSMASVRTKLTVGVDYHDAEELERLMEELALNHKQSGEAGTLQEIEELRQKRAALTDRIMEIRSKVDERANPKVNVKGTLYDNSLLVVGMQNEEVKDPHDGPLSATENTIDSGLRYLSLTSLDVKAGDIEKAFILEYQKR</sequence>
<dbReference type="PANTHER" id="PTHR38032">
    <property type="entry name" value="POLYMERASE-RELATED"/>
    <property type="match status" value="1"/>
</dbReference>